<keyword evidence="3 4" id="KW-0975">Bacterial flagellum</keyword>
<dbReference type="Pfam" id="PF00669">
    <property type="entry name" value="Flagellin_N"/>
    <property type="match status" value="1"/>
</dbReference>
<evidence type="ECO:0000256" key="2">
    <source>
        <dbReference type="ARBA" id="ARBA00011829"/>
    </source>
</evidence>
<evidence type="ECO:0000256" key="1">
    <source>
        <dbReference type="ARBA" id="ARBA00005709"/>
    </source>
</evidence>
<evidence type="ECO:0000256" key="4">
    <source>
        <dbReference type="RuleBase" id="RU362073"/>
    </source>
</evidence>
<dbReference type="PANTHER" id="PTHR42792">
    <property type="entry name" value="FLAGELLIN"/>
    <property type="match status" value="1"/>
</dbReference>
<dbReference type="InterPro" id="IPR001492">
    <property type="entry name" value="Flagellin"/>
</dbReference>
<feature type="domain" description="Flagellin C-terminal" evidence="6">
    <location>
        <begin position="182"/>
        <end position="266"/>
    </location>
</feature>
<evidence type="ECO:0000256" key="3">
    <source>
        <dbReference type="ARBA" id="ARBA00023143"/>
    </source>
</evidence>
<keyword evidence="7" id="KW-0282">Flagellum</keyword>
<accession>A0A1R4G6H3</accession>
<feature type="domain" description="Flagellin N-terminal" evidence="5">
    <location>
        <begin position="5"/>
        <end position="139"/>
    </location>
</feature>
<name>A0A1R4G6H3_BREDI</name>
<dbReference type="GO" id="GO:0005576">
    <property type="term" value="C:extracellular region"/>
    <property type="evidence" value="ECO:0007669"/>
    <property type="project" value="UniProtKB-SubCell"/>
</dbReference>
<dbReference type="Gene3D" id="1.20.1330.10">
    <property type="entry name" value="f41 fragment of flagellin, N-terminal domain"/>
    <property type="match status" value="1"/>
</dbReference>
<dbReference type="EMBL" id="FUIE01000051">
    <property type="protein sequence ID" value="SJM63798.1"/>
    <property type="molecule type" value="Genomic_DNA"/>
</dbReference>
<dbReference type="RefSeq" id="WP_087140799.1">
    <property type="nucleotide sequence ID" value="NZ_FUIE01000051.1"/>
</dbReference>
<comment type="similarity">
    <text evidence="1 4">Belongs to the bacterial flagellin family.</text>
</comment>
<dbReference type="InterPro" id="IPR001029">
    <property type="entry name" value="Flagellin_N"/>
</dbReference>
<dbReference type="Pfam" id="PF00700">
    <property type="entry name" value="Flagellin_C"/>
    <property type="match status" value="1"/>
</dbReference>
<gene>
    <name evidence="7" type="ORF">FM111_09895</name>
</gene>
<dbReference type="SUPFAM" id="SSF64518">
    <property type="entry name" value="Phase 1 flagellin"/>
    <property type="match status" value="1"/>
</dbReference>
<dbReference type="GO" id="GO:0005198">
    <property type="term" value="F:structural molecule activity"/>
    <property type="evidence" value="ECO:0007669"/>
    <property type="project" value="UniProtKB-UniRule"/>
</dbReference>
<protein>
    <recommendedName>
        <fullName evidence="4">Flagellin</fullName>
    </recommendedName>
</protein>
<comment type="subcellular location">
    <subcellularLocation>
        <location evidence="4">Secreted</location>
    </subcellularLocation>
    <subcellularLocation>
        <location evidence="4">Bacterial flagellum</location>
    </subcellularLocation>
</comment>
<reference evidence="7 8" key="1">
    <citation type="submission" date="2017-02" db="EMBL/GenBank/DDBJ databases">
        <authorList>
            <person name="Peterson S.W."/>
        </authorList>
    </citation>
    <scope>NUCLEOTIDE SEQUENCE [LARGE SCALE GENOMIC DNA]</scope>
    <source>
        <strain evidence="7 8">3F5N</strain>
    </source>
</reference>
<keyword evidence="4" id="KW-0964">Secreted</keyword>
<evidence type="ECO:0000259" key="5">
    <source>
        <dbReference type="Pfam" id="PF00669"/>
    </source>
</evidence>
<organism evidence="7 8">
    <name type="scientific">Brevundimonas diminuta 3F5N</name>
    <dbReference type="NCBI Taxonomy" id="1255603"/>
    <lineage>
        <taxon>Bacteria</taxon>
        <taxon>Pseudomonadati</taxon>
        <taxon>Pseudomonadota</taxon>
        <taxon>Alphaproteobacteria</taxon>
        <taxon>Caulobacterales</taxon>
        <taxon>Caulobacteraceae</taxon>
        <taxon>Brevundimonas</taxon>
    </lineage>
</organism>
<dbReference type="Proteomes" id="UP000195766">
    <property type="component" value="Unassembled WGS sequence"/>
</dbReference>
<dbReference type="AlphaFoldDB" id="A0A1R4G6H3"/>
<keyword evidence="7" id="KW-0969">Cilium</keyword>
<dbReference type="GO" id="GO:0009288">
    <property type="term" value="C:bacterial-type flagellum"/>
    <property type="evidence" value="ECO:0007669"/>
    <property type="project" value="UniProtKB-SubCell"/>
</dbReference>
<dbReference type="OrthoDB" id="7328309at2"/>
<dbReference type="InterPro" id="IPR046358">
    <property type="entry name" value="Flagellin_C"/>
</dbReference>
<evidence type="ECO:0000313" key="7">
    <source>
        <dbReference type="EMBL" id="SJM63798.1"/>
    </source>
</evidence>
<keyword evidence="7" id="KW-0966">Cell projection</keyword>
<sequence length="268" mass="27250">MANSINTNAGALIALQNLNATNRDLNVAQNRVNTGLKVSTAKDNGAIFAIATAQRAEMGALDSVKQSIQRGQSIVDVALAAGETITKALEEQKSLAVAIASSSGAAQTAYLADYNALGGEITKALAGATFDGVNLFSNTTQQSVLTSTSGATQNIGTGAAITVATTATLTAPADATAAQAAITAVNTAISGFTAELGKLGTQSKSMERQLTFVSKMQDSLEVGIGNLVDADLAKESARLTALQTKQQLGVQALSIANQSSSILLGLFR</sequence>
<comment type="subunit">
    <text evidence="2">In C.crescentus, the flagellar filament is composed of multiple flagellins of 29 kDa; 27 kDa and 25 kDa.</text>
</comment>
<proteinExistence type="inferred from homology"/>
<dbReference type="PANTHER" id="PTHR42792:SF2">
    <property type="entry name" value="FLAGELLIN"/>
    <property type="match status" value="1"/>
</dbReference>
<comment type="function">
    <text evidence="4">Flagellin is the subunit protein which polymerizes to form the filaments of bacterial flagella.</text>
</comment>
<evidence type="ECO:0000259" key="6">
    <source>
        <dbReference type="Pfam" id="PF00700"/>
    </source>
</evidence>
<evidence type="ECO:0000313" key="8">
    <source>
        <dbReference type="Proteomes" id="UP000195766"/>
    </source>
</evidence>